<organism evidence="4 7">
    <name type="scientific">Halanaerobium congolense</name>
    <dbReference type="NCBI Taxonomy" id="54121"/>
    <lineage>
        <taxon>Bacteria</taxon>
        <taxon>Bacillati</taxon>
        <taxon>Bacillota</taxon>
        <taxon>Clostridia</taxon>
        <taxon>Halanaerobiales</taxon>
        <taxon>Halanaerobiaceae</taxon>
        <taxon>Halanaerobium</taxon>
    </lineage>
</organism>
<reference evidence="5 6" key="1">
    <citation type="submission" date="2016-10" db="EMBL/GenBank/DDBJ databases">
        <authorList>
            <person name="Varghese N."/>
            <person name="Submissions S."/>
        </authorList>
    </citation>
    <scope>NUCLEOTIDE SEQUENCE [LARGE SCALE GENOMIC DNA]</scope>
    <source>
        <strain evidence="2 6">WG2</strain>
        <strain evidence="3 5">WG5</strain>
    </source>
</reference>
<dbReference type="RefSeq" id="WP_073159414.1">
    <property type="nucleotide sequence ID" value="NZ_FNBJ01000009.1"/>
</dbReference>
<dbReference type="Proteomes" id="UP000295472">
    <property type="component" value="Unassembled WGS sequence"/>
</dbReference>
<dbReference type="EMBL" id="FNBJ01000009">
    <property type="protein sequence ID" value="SDF31228.1"/>
    <property type="molecule type" value="Genomic_DNA"/>
</dbReference>
<dbReference type="Proteomes" id="UP000198612">
    <property type="component" value="Unassembled WGS sequence"/>
</dbReference>
<proteinExistence type="predicted"/>
<dbReference type="GO" id="GO:0015128">
    <property type="term" value="F:gluconate transmembrane transporter activity"/>
    <property type="evidence" value="ECO:0007669"/>
    <property type="project" value="InterPro"/>
</dbReference>
<dbReference type="EMBL" id="FOHG01000009">
    <property type="protein sequence ID" value="SES88055.1"/>
    <property type="molecule type" value="Genomic_DNA"/>
</dbReference>
<dbReference type="EMBL" id="SOEF01000051">
    <property type="protein sequence ID" value="TDX36373.1"/>
    <property type="molecule type" value="Genomic_DNA"/>
</dbReference>
<keyword evidence="1" id="KW-1133">Transmembrane helix</keyword>
<evidence type="ECO:0000313" key="6">
    <source>
        <dbReference type="Proteomes" id="UP000199519"/>
    </source>
</evidence>
<feature type="transmembrane region" description="Helical" evidence="1">
    <location>
        <begin position="136"/>
        <end position="153"/>
    </location>
</feature>
<dbReference type="STRING" id="54121.SAMN04515653_10323"/>
<evidence type="ECO:0000313" key="2">
    <source>
        <dbReference type="EMBL" id="SDF31228.1"/>
    </source>
</evidence>
<keyword evidence="6" id="KW-1185">Reference proteome</keyword>
<feature type="transmembrane region" description="Helical" evidence="1">
    <location>
        <begin position="6"/>
        <end position="35"/>
    </location>
</feature>
<evidence type="ECO:0000313" key="3">
    <source>
        <dbReference type="EMBL" id="SES88055.1"/>
    </source>
</evidence>
<dbReference type="Proteomes" id="UP000199519">
    <property type="component" value="Unassembled WGS sequence"/>
</dbReference>
<accession>A0A1M7MZ36</accession>
<sequence length="417" mass="44696">MLSIGIGFVILITLIILKVSIVIAAPLSSIVILYLNNLNILEILNIHYLPGFAAFVQDYLFIFLLSAILGKIMEESDDAASIGEFVLDVLSYRYAAVGIFFASALLSLGGISGFVLIFTIYPIAKSVFEEANLPRSLILAAIAGGTVVVGLPLPGSPQVHNLIMMDYLNTSALAGLALGLVSISTGAAAAILYLRYRSISFLAESNAKTNESVLKKPDLAKLIKFITAMLPLLTVFILLAVLSKDPLLALFLGVIVSIIKNFRKIELLKILNDSISNAVLPLMFAASAMGFGQVISSLPVFKNFLETLLNLPLHPYLLVGLITNIAAGLLGSASGGILLTLSTVGENIVQLVDPEKLHRIIIIASTGLDTLPHNSSYLAMLAYTGLKFRESYFDYYIVTVIAPLISFGAAVIFALNF</sequence>
<dbReference type="InterPro" id="IPR003474">
    <property type="entry name" value="Glcn_transporter"/>
</dbReference>
<evidence type="ECO:0000313" key="7">
    <source>
        <dbReference type="Proteomes" id="UP000295472"/>
    </source>
</evidence>
<dbReference type="GO" id="GO:0005886">
    <property type="term" value="C:plasma membrane"/>
    <property type="evidence" value="ECO:0007669"/>
    <property type="project" value="TreeGrafter"/>
</dbReference>
<dbReference type="AlphaFoldDB" id="A0A1M7MZ36"/>
<dbReference type="PANTHER" id="PTHR30354:SF7">
    <property type="entry name" value="BLL7963 PROTEIN"/>
    <property type="match status" value="1"/>
</dbReference>
<evidence type="ECO:0000256" key="1">
    <source>
        <dbReference type="SAM" id="Phobius"/>
    </source>
</evidence>
<dbReference type="PANTHER" id="PTHR30354">
    <property type="entry name" value="GNT FAMILY GLUCONATE TRANSPORTER"/>
    <property type="match status" value="1"/>
</dbReference>
<protein>
    <submittedName>
        <fullName evidence="2 4">H+/gluconate symporter</fullName>
    </submittedName>
</protein>
<feature type="transmembrane region" description="Helical" evidence="1">
    <location>
        <begin position="173"/>
        <end position="194"/>
    </location>
</feature>
<name>A0A1M7MZ36_9FIRM</name>
<keyword evidence="1" id="KW-0812">Transmembrane</keyword>
<feature type="transmembrane region" description="Helical" evidence="1">
    <location>
        <begin position="275"/>
        <end position="296"/>
    </location>
</feature>
<gene>
    <name evidence="4" type="ORF">C7954_1514</name>
    <name evidence="2" type="ORF">SAMN04488598_10993</name>
    <name evidence="3" type="ORF">SAMN04515652_10992</name>
</gene>
<feature type="transmembrane region" description="Helical" evidence="1">
    <location>
        <begin position="222"/>
        <end position="241"/>
    </location>
</feature>
<feature type="transmembrane region" description="Helical" evidence="1">
    <location>
        <begin position="316"/>
        <end position="339"/>
    </location>
</feature>
<evidence type="ECO:0000313" key="4">
    <source>
        <dbReference type="EMBL" id="TDX36373.1"/>
    </source>
</evidence>
<dbReference type="OrthoDB" id="86125at2"/>
<evidence type="ECO:0000313" key="5">
    <source>
        <dbReference type="Proteomes" id="UP000198612"/>
    </source>
</evidence>
<feature type="transmembrane region" description="Helical" evidence="1">
    <location>
        <begin position="94"/>
        <end position="124"/>
    </location>
</feature>
<feature type="transmembrane region" description="Helical" evidence="1">
    <location>
        <begin position="395"/>
        <end position="415"/>
    </location>
</feature>
<feature type="transmembrane region" description="Helical" evidence="1">
    <location>
        <begin position="247"/>
        <end position="263"/>
    </location>
</feature>
<reference evidence="4 7" key="2">
    <citation type="submission" date="2019-03" db="EMBL/GenBank/DDBJ databases">
        <title>Subsurface microbial communities from deep shales in Ohio and West Virginia, USA.</title>
        <authorList>
            <person name="Wrighton K."/>
        </authorList>
    </citation>
    <scope>NUCLEOTIDE SEQUENCE [LARGE SCALE GENOMIC DNA]</scope>
    <source>
        <strain evidence="4 7">DSMZ 11287</strain>
    </source>
</reference>
<keyword evidence="1" id="KW-0472">Membrane</keyword>
<feature type="transmembrane region" description="Helical" evidence="1">
    <location>
        <begin position="47"/>
        <end position="69"/>
    </location>
</feature>
<dbReference type="GeneID" id="57013938"/>